<keyword evidence="2" id="KW-1185">Reference proteome</keyword>
<protein>
    <submittedName>
        <fullName evidence="1">Uncharacterized protein</fullName>
    </submittedName>
</protein>
<proteinExistence type="predicted"/>
<gene>
    <name evidence="1" type="ORF">ABG768_014034</name>
</gene>
<dbReference type="Proteomes" id="UP001479290">
    <property type="component" value="Unassembled WGS sequence"/>
</dbReference>
<accession>A0AAW1Z4A5</accession>
<name>A0AAW1Z4A5_CULAL</name>
<dbReference type="AlphaFoldDB" id="A0AAW1Z4A5"/>
<comment type="caution">
    <text evidence="1">The sequence shown here is derived from an EMBL/GenBank/DDBJ whole genome shotgun (WGS) entry which is preliminary data.</text>
</comment>
<sequence>MEDFFRETVGITASENSPLLDRAHCIPAPKPPASSRPRPMIVRVHHFQIKQRILQLARDKPLLFRGNKVYIFPDFTQEVVKRRMAFADVKKLLRNAAVKYGLLFPA</sequence>
<dbReference type="PANTHER" id="PTHR11505">
    <property type="entry name" value="L1 TRANSPOSABLE ELEMENT-RELATED"/>
    <property type="match status" value="1"/>
</dbReference>
<evidence type="ECO:0000313" key="2">
    <source>
        <dbReference type="Proteomes" id="UP001479290"/>
    </source>
</evidence>
<reference evidence="1 2" key="1">
    <citation type="submission" date="2024-05" db="EMBL/GenBank/DDBJ databases">
        <title>A high-quality chromosomal-level genome assembly of Topmouth culter (Culter alburnus).</title>
        <authorList>
            <person name="Zhao H."/>
        </authorList>
    </citation>
    <scope>NUCLEOTIDE SEQUENCE [LARGE SCALE GENOMIC DNA]</scope>
    <source>
        <strain evidence="1">CATC2023</strain>
        <tissue evidence="1">Muscle</tissue>
    </source>
</reference>
<dbReference type="InterPro" id="IPR004244">
    <property type="entry name" value="Transposase_22"/>
</dbReference>
<dbReference type="Gene3D" id="3.30.70.1820">
    <property type="entry name" value="L1 transposable element, RRM domain"/>
    <property type="match status" value="1"/>
</dbReference>
<organism evidence="1 2">
    <name type="scientific">Culter alburnus</name>
    <name type="common">Topmouth culter</name>
    <dbReference type="NCBI Taxonomy" id="194366"/>
    <lineage>
        <taxon>Eukaryota</taxon>
        <taxon>Metazoa</taxon>
        <taxon>Chordata</taxon>
        <taxon>Craniata</taxon>
        <taxon>Vertebrata</taxon>
        <taxon>Euteleostomi</taxon>
        <taxon>Actinopterygii</taxon>
        <taxon>Neopterygii</taxon>
        <taxon>Teleostei</taxon>
        <taxon>Ostariophysi</taxon>
        <taxon>Cypriniformes</taxon>
        <taxon>Xenocyprididae</taxon>
        <taxon>Xenocypridinae</taxon>
        <taxon>Culter</taxon>
    </lineage>
</organism>
<dbReference type="EMBL" id="JAWDJR010000020">
    <property type="protein sequence ID" value="KAK9956289.1"/>
    <property type="molecule type" value="Genomic_DNA"/>
</dbReference>
<evidence type="ECO:0000313" key="1">
    <source>
        <dbReference type="EMBL" id="KAK9956289.1"/>
    </source>
</evidence>